<keyword evidence="10" id="KW-0472">Membrane</keyword>
<dbReference type="InterPro" id="IPR001128">
    <property type="entry name" value="Cyt_P450"/>
</dbReference>
<keyword evidence="8 14" id="KW-0408">Iron</keyword>
<dbReference type="EC" id="1.14.19.50" evidence="11"/>
<dbReference type="Gene3D" id="1.10.630.10">
    <property type="entry name" value="Cytochrome P450"/>
    <property type="match status" value="1"/>
</dbReference>
<evidence type="ECO:0000256" key="3">
    <source>
        <dbReference type="ARBA" id="ARBA00022617"/>
    </source>
</evidence>
<comment type="similarity">
    <text evidence="2 15">Belongs to the cytochrome P450 family.</text>
</comment>
<organism evidence="16 17">
    <name type="scientific">Dendrobium thyrsiflorum</name>
    <name type="common">Pinecone-like raceme dendrobium</name>
    <name type="synonym">Orchid</name>
    <dbReference type="NCBI Taxonomy" id="117978"/>
    <lineage>
        <taxon>Eukaryota</taxon>
        <taxon>Viridiplantae</taxon>
        <taxon>Streptophyta</taxon>
        <taxon>Embryophyta</taxon>
        <taxon>Tracheophyta</taxon>
        <taxon>Spermatophyta</taxon>
        <taxon>Magnoliopsida</taxon>
        <taxon>Liliopsida</taxon>
        <taxon>Asparagales</taxon>
        <taxon>Orchidaceae</taxon>
        <taxon>Epidendroideae</taxon>
        <taxon>Malaxideae</taxon>
        <taxon>Dendrobiinae</taxon>
        <taxon>Dendrobium</taxon>
    </lineage>
</organism>
<dbReference type="GO" id="GO:0006629">
    <property type="term" value="P:lipid metabolic process"/>
    <property type="evidence" value="ECO:0007669"/>
    <property type="project" value="UniProtKB-ARBA"/>
</dbReference>
<evidence type="ECO:0000256" key="13">
    <source>
        <dbReference type="ARBA" id="ARBA00049170"/>
    </source>
</evidence>
<dbReference type="GO" id="GO:0016020">
    <property type="term" value="C:membrane"/>
    <property type="evidence" value="ECO:0007669"/>
    <property type="project" value="UniProtKB-SubCell"/>
</dbReference>
<dbReference type="PRINTS" id="PR00463">
    <property type="entry name" value="EP450I"/>
</dbReference>
<evidence type="ECO:0000256" key="1">
    <source>
        <dbReference type="ARBA" id="ARBA00004167"/>
    </source>
</evidence>
<dbReference type="Proteomes" id="UP001552299">
    <property type="component" value="Unassembled WGS sequence"/>
</dbReference>
<dbReference type="InterPro" id="IPR017972">
    <property type="entry name" value="Cyt_P450_CS"/>
</dbReference>
<keyword evidence="3 14" id="KW-0349">Heme</keyword>
<dbReference type="PRINTS" id="PR00385">
    <property type="entry name" value="P450"/>
</dbReference>
<comment type="caution">
    <text evidence="16">The sequence shown here is derived from an EMBL/GenBank/DDBJ whole genome shotgun (WGS) entry which is preliminary data.</text>
</comment>
<dbReference type="InterPro" id="IPR036396">
    <property type="entry name" value="Cyt_P450_sf"/>
</dbReference>
<evidence type="ECO:0000256" key="5">
    <source>
        <dbReference type="ARBA" id="ARBA00022723"/>
    </source>
</evidence>
<comment type="catalytic activity">
    <reaction evidence="12">
        <text>4'-O-methylnorbelladine + reduced [NADPH--hemoprotein reductase] + O2 = (10bS,4aR)-noroxomaritidine + oxidized [NADPH--hemoprotein reductase] + 2 H2O + H(+)</text>
        <dbReference type="Rhea" id="RHEA:51264"/>
        <dbReference type="Rhea" id="RHEA-COMP:11964"/>
        <dbReference type="Rhea" id="RHEA-COMP:11965"/>
        <dbReference type="ChEBI" id="CHEBI:15377"/>
        <dbReference type="ChEBI" id="CHEBI:15378"/>
        <dbReference type="ChEBI" id="CHEBI:15379"/>
        <dbReference type="ChEBI" id="CHEBI:57618"/>
        <dbReference type="ChEBI" id="CHEBI:58210"/>
        <dbReference type="ChEBI" id="CHEBI:133993"/>
        <dbReference type="ChEBI" id="CHEBI:133996"/>
        <dbReference type="EC" id="1.14.19.50"/>
    </reaction>
</comment>
<dbReference type="PANTHER" id="PTHR24296">
    <property type="entry name" value="CYTOCHROME P450"/>
    <property type="match status" value="1"/>
</dbReference>
<evidence type="ECO:0000256" key="7">
    <source>
        <dbReference type="ARBA" id="ARBA00023002"/>
    </source>
</evidence>
<feature type="binding site" description="axial binding residue" evidence="14">
    <location>
        <position position="458"/>
    </location>
    <ligand>
        <name>heme</name>
        <dbReference type="ChEBI" id="CHEBI:30413"/>
    </ligand>
    <ligandPart>
        <name>Fe</name>
        <dbReference type="ChEBI" id="CHEBI:18248"/>
    </ligandPart>
</feature>
<dbReference type="FunFam" id="1.10.630.10:FF:000044">
    <property type="entry name" value="Cytochrome P450"/>
    <property type="match status" value="1"/>
</dbReference>
<gene>
    <name evidence="16" type="ORF">M5K25_025151</name>
</gene>
<dbReference type="EMBL" id="JANQDX010000018">
    <property type="protein sequence ID" value="KAL0906639.1"/>
    <property type="molecule type" value="Genomic_DNA"/>
</dbReference>
<reference evidence="16 17" key="1">
    <citation type="journal article" date="2024" name="Plant Biotechnol. J.">
        <title>Dendrobium thyrsiflorum genome and its molecular insights into genes involved in important horticultural traits.</title>
        <authorList>
            <person name="Chen B."/>
            <person name="Wang J.Y."/>
            <person name="Zheng P.J."/>
            <person name="Li K.L."/>
            <person name="Liang Y.M."/>
            <person name="Chen X.F."/>
            <person name="Zhang C."/>
            <person name="Zhao X."/>
            <person name="He X."/>
            <person name="Zhang G.Q."/>
            <person name="Liu Z.J."/>
            <person name="Xu Q."/>
        </authorList>
    </citation>
    <scope>NUCLEOTIDE SEQUENCE [LARGE SCALE GENOMIC DNA]</scope>
    <source>
        <strain evidence="16">GZMU011</strain>
    </source>
</reference>
<dbReference type="SUPFAM" id="SSF48264">
    <property type="entry name" value="Cytochrome P450"/>
    <property type="match status" value="1"/>
</dbReference>
<dbReference type="InterPro" id="IPR002401">
    <property type="entry name" value="Cyt_P450_E_grp-I"/>
</dbReference>
<dbReference type="GO" id="GO:0004497">
    <property type="term" value="F:monooxygenase activity"/>
    <property type="evidence" value="ECO:0007669"/>
    <property type="project" value="UniProtKB-KW"/>
</dbReference>
<accession>A0ABD0U3V4</accession>
<evidence type="ECO:0000256" key="6">
    <source>
        <dbReference type="ARBA" id="ARBA00022989"/>
    </source>
</evidence>
<evidence type="ECO:0000313" key="17">
    <source>
        <dbReference type="Proteomes" id="UP001552299"/>
    </source>
</evidence>
<proteinExistence type="inferred from homology"/>
<dbReference type="PROSITE" id="PS00086">
    <property type="entry name" value="CYTOCHROME_P450"/>
    <property type="match status" value="1"/>
</dbReference>
<keyword evidence="9 15" id="KW-0503">Monooxygenase</keyword>
<protein>
    <recommendedName>
        <fullName evidence="11">noroxomaritidine synthase</fullName>
        <ecNumber evidence="11">1.14.19.50</ecNumber>
    </recommendedName>
</protein>
<comment type="cofactor">
    <cofactor evidence="14">
        <name>heme</name>
        <dbReference type="ChEBI" id="CHEBI:30413"/>
    </cofactor>
</comment>
<comment type="catalytic activity">
    <reaction evidence="13">
        <text>4'-O-methylnorbelladine + reduced [NADPH--hemoprotein reductase] + O2 = (10bR,4aS)-noroxomaritidine + oxidized [NADPH--hemoprotein reductase] + 2 H2O + H(+)</text>
        <dbReference type="Rhea" id="RHEA:51260"/>
        <dbReference type="Rhea" id="RHEA-COMP:11964"/>
        <dbReference type="Rhea" id="RHEA-COMP:11965"/>
        <dbReference type="ChEBI" id="CHEBI:15377"/>
        <dbReference type="ChEBI" id="CHEBI:15378"/>
        <dbReference type="ChEBI" id="CHEBI:15379"/>
        <dbReference type="ChEBI" id="CHEBI:57618"/>
        <dbReference type="ChEBI" id="CHEBI:58210"/>
        <dbReference type="ChEBI" id="CHEBI:133993"/>
        <dbReference type="ChEBI" id="CHEBI:133995"/>
        <dbReference type="EC" id="1.14.19.50"/>
    </reaction>
</comment>
<evidence type="ECO:0000256" key="9">
    <source>
        <dbReference type="ARBA" id="ARBA00023033"/>
    </source>
</evidence>
<evidence type="ECO:0000256" key="4">
    <source>
        <dbReference type="ARBA" id="ARBA00022692"/>
    </source>
</evidence>
<sequence length="511" mass="58315">MALAALISSLLFHLQLADVGVGLLLLFLSSAAVQWVTAKGPMQWPVLGSLPSFVIHIHRVYDWATESAARAGGTFPYRGVWFGRLHGVITADPSNVEYILKTNFSNFPKGRYYRERFVDFLGDGIFNADDAAWRDQRRAATAEMHSSRFVVYSADTIRELVRQKLLPLLRRLAGSSAIVDLQDVFLRLTFDNICTAAFGIDPGCLAADLPEVPFARAFEEATQFTLFRFLVPPAVWKIMKLLDVGTERRLRFAIRAVHEFAEKTVRDRRADLSLNEKSDLLSRLMSGEQRFSDKFLKDFCISFILAGRDTSSVALAWFFWLLHKHPRVERQILAEISEIIKKREVDAAADGYDDDVVFTVDEVKRMEYLQAALTESLRLYPSVPLDFKEAMEDDVLPNGTRIRKGGRIIYLIYSMGRMEGIWGKDCMEFRPERWIKEGVFTGENPFKYAVFNGGPRLCVGKKFAYMQMKMVAAAMLYRYKVVVEEGQKVVPRMTTTLYMRNGIRVTVEPRK</sequence>
<evidence type="ECO:0000256" key="2">
    <source>
        <dbReference type="ARBA" id="ARBA00010617"/>
    </source>
</evidence>
<dbReference type="Pfam" id="PF00067">
    <property type="entry name" value="p450"/>
    <property type="match status" value="1"/>
</dbReference>
<evidence type="ECO:0000256" key="12">
    <source>
        <dbReference type="ARBA" id="ARBA00048529"/>
    </source>
</evidence>
<keyword evidence="4" id="KW-0812">Transmembrane</keyword>
<dbReference type="AlphaFoldDB" id="A0ABD0U3V4"/>
<name>A0ABD0U3V4_DENTH</name>
<keyword evidence="5 14" id="KW-0479">Metal-binding</keyword>
<dbReference type="GO" id="GO:0046872">
    <property type="term" value="F:metal ion binding"/>
    <property type="evidence" value="ECO:0007669"/>
    <property type="project" value="UniProtKB-KW"/>
</dbReference>
<dbReference type="CDD" id="cd11064">
    <property type="entry name" value="CYP86A"/>
    <property type="match status" value="1"/>
</dbReference>
<keyword evidence="17" id="KW-1185">Reference proteome</keyword>
<keyword evidence="7 15" id="KW-0560">Oxidoreductase</keyword>
<evidence type="ECO:0000256" key="10">
    <source>
        <dbReference type="ARBA" id="ARBA00023136"/>
    </source>
</evidence>
<comment type="subcellular location">
    <subcellularLocation>
        <location evidence="1">Membrane</location>
        <topology evidence="1">Single-pass membrane protein</topology>
    </subcellularLocation>
</comment>
<evidence type="ECO:0000256" key="15">
    <source>
        <dbReference type="RuleBase" id="RU000461"/>
    </source>
</evidence>
<keyword evidence="6" id="KW-1133">Transmembrane helix</keyword>
<evidence type="ECO:0000256" key="11">
    <source>
        <dbReference type="ARBA" id="ARBA00039071"/>
    </source>
</evidence>
<evidence type="ECO:0000256" key="8">
    <source>
        <dbReference type="ARBA" id="ARBA00023004"/>
    </source>
</evidence>
<evidence type="ECO:0000256" key="14">
    <source>
        <dbReference type="PIRSR" id="PIRSR602401-1"/>
    </source>
</evidence>
<evidence type="ECO:0000313" key="16">
    <source>
        <dbReference type="EMBL" id="KAL0906639.1"/>
    </source>
</evidence>